<sequence>MSQDGPISSKDCSGKSTALAFSRRSRGVKQRSRGRGQYVFWFVLKTSRDGTASIPQNGVGDFSAGPQKTNQVYYFGGFSDAAKTELYFRNVTALDKTTMSDTERVAGVLSTDFSLSAEELEARRDMRVFTQAPIA</sequence>
<feature type="region of interest" description="Disordered" evidence="1">
    <location>
        <begin position="1"/>
        <end position="33"/>
    </location>
</feature>
<proteinExistence type="predicted"/>
<protein>
    <submittedName>
        <fullName evidence="2">Uncharacterized protein</fullName>
    </submittedName>
</protein>
<gene>
    <name evidence="2" type="ORF">DL762_000632</name>
</gene>
<evidence type="ECO:0000256" key="1">
    <source>
        <dbReference type="SAM" id="MobiDB-lite"/>
    </source>
</evidence>
<reference evidence="2 3" key="1">
    <citation type="submission" date="2018-06" db="EMBL/GenBank/DDBJ databases">
        <title>Complete Genomes of Monosporascus.</title>
        <authorList>
            <person name="Robinson A.J."/>
            <person name="Natvig D.O."/>
        </authorList>
    </citation>
    <scope>NUCLEOTIDE SEQUENCE [LARGE SCALE GENOMIC DNA]</scope>
    <source>
        <strain evidence="2 3">CBS 609.92</strain>
    </source>
</reference>
<evidence type="ECO:0000313" key="2">
    <source>
        <dbReference type="EMBL" id="RYO94308.1"/>
    </source>
</evidence>
<name>A0ABY0HK28_9PEZI</name>
<dbReference type="Proteomes" id="UP000294003">
    <property type="component" value="Unassembled WGS sequence"/>
</dbReference>
<comment type="caution">
    <text evidence="2">The sequence shown here is derived from an EMBL/GenBank/DDBJ whole genome shotgun (WGS) entry which is preliminary data.</text>
</comment>
<feature type="compositionally biased region" description="Polar residues" evidence="1">
    <location>
        <begin position="1"/>
        <end position="16"/>
    </location>
</feature>
<dbReference type="EMBL" id="QJNS01000011">
    <property type="protein sequence ID" value="RYO94308.1"/>
    <property type="molecule type" value="Genomic_DNA"/>
</dbReference>
<accession>A0ABY0HK28</accession>
<evidence type="ECO:0000313" key="3">
    <source>
        <dbReference type="Proteomes" id="UP000294003"/>
    </source>
</evidence>
<keyword evidence="3" id="KW-1185">Reference proteome</keyword>
<feature type="compositionally biased region" description="Basic residues" evidence="1">
    <location>
        <begin position="23"/>
        <end position="33"/>
    </location>
</feature>
<organism evidence="2 3">
    <name type="scientific">Monosporascus cannonballus</name>
    <dbReference type="NCBI Taxonomy" id="155416"/>
    <lineage>
        <taxon>Eukaryota</taxon>
        <taxon>Fungi</taxon>
        <taxon>Dikarya</taxon>
        <taxon>Ascomycota</taxon>
        <taxon>Pezizomycotina</taxon>
        <taxon>Sordariomycetes</taxon>
        <taxon>Xylariomycetidae</taxon>
        <taxon>Xylariales</taxon>
        <taxon>Xylariales incertae sedis</taxon>
        <taxon>Monosporascus</taxon>
    </lineage>
</organism>